<dbReference type="Proteomes" id="UP000095439">
    <property type="component" value="Unassembled WGS sequence"/>
</dbReference>
<sequence length="268" mass="30749">MYEPQFRCRSNGVPILSHEDIESDAEMFIRDFDPDVLNNPKEVNIEEFAEFYLGLTPEYNNLTHCGLILGRMVFNDSNKVPVYDADAKRAEYIFAGRGTVMIDNTLLTDEHRFRSTMGHESGHWIYQQSYFYRDPNQLVLFDNLEQTSTACRKTDIEGGEAAQSNGRKQLCSDHDWLEHQAKYFSAAILMPRTAMRQVCGDKELRKRLREEFPGFELEMLAAEVAEIFNVSSESAKIRIKQLGFDFAKSPVKQKTLFTIGYPSGVISL</sequence>
<protein>
    <submittedName>
        <fullName evidence="1">Domain of uncharacterized function (DUF955)</fullName>
    </submittedName>
</protein>
<proteinExistence type="predicted"/>
<name>A0A173W8E0_9FIRM</name>
<dbReference type="EMBL" id="CYYY01000001">
    <property type="protein sequence ID" value="CUN35684.1"/>
    <property type="molecule type" value="Genomic_DNA"/>
</dbReference>
<evidence type="ECO:0000313" key="1">
    <source>
        <dbReference type="EMBL" id="CUN35684.1"/>
    </source>
</evidence>
<accession>A0A173W8E0</accession>
<dbReference type="RefSeq" id="WP_055180033.1">
    <property type="nucleotide sequence ID" value="NZ_CABIWY010000001.1"/>
</dbReference>
<reference evidence="1 2" key="1">
    <citation type="submission" date="2015-09" db="EMBL/GenBank/DDBJ databases">
        <authorList>
            <consortium name="Pathogen Informatics"/>
        </authorList>
    </citation>
    <scope>NUCLEOTIDE SEQUENCE [LARGE SCALE GENOMIC DNA]</scope>
    <source>
        <strain evidence="1 2">2789STDY5608866</strain>
    </source>
</reference>
<evidence type="ECO:0000313" key="2">
    <source>
        <dbReference type="Proteomes" id="UP000095439"/>
    </source>
</evidence>
<dbReference type="AlphaFoldDB" id="A0A173W8E0"/>
<organism evidence="1 2">
    <name type="scientific">Dorea longicatena</name>
    <dbReference type="NCBI Taxonomy" id="88431"/>
    <lineage>
        <taxon>Bacteria</taxon>
        <taxon>Bacillati</taxon>
        <taxon>Bacillota</taxon>
        <taxon>Clostridia</taxon>
        <taxon>Lachnospirales</taxon>
        <taxon>Lachnospiraceae</taxon>
        <taxon>Dorea</taxon>
    </lineage>
</organism>
<gene>
    <name evidence="1" type="ORF">ERS852423_00116</name>
</gene>